<dbReference type="Proteomes" id="UP000001812">
    <property type="component" value="Chromosome II"/>
</dbReference>
<dbReference type="AlphaFoldDB" id="A0A0E1VT04"/>
<reference evidence="2" key="1">
    <citation type="submission" date="2009-05" db="EMBL/GenBank/DDBJ databases">
        <authorList>
            <person name="Harkins D.M."/>
            <person name="DeShazer D."/>
            <person name="Woods D.E."/>
            <person name="Brinkac L.M."/>
            <person name="Brown K.A."/>
            <person name="Hung G.C."/>
            <person name="Tuanyok A."/>
            <person name="Zhang B."/>
            <person name="Nierman W.C."/>
        </authorList>
    </citation>
    <scope>NUCLEOTIDE SEQUENCE [LARGE SCALE GENOMIC DNA]</scope>
    <source>
        <strain evidence="2">1710a</strain>
    </source>
</reference>
<dbReference type="RefSeq" id="WP_004528051.1">
    <property type="nucleotide sequence ID" value="NZ_CM000833.1"/>
</dbReference>
<accession>A0A0E1VT04</accession>
<evidence type="ECO:0000313" key="2">
    <source>
        <dbReference type="EMBL" id="EET04050.1"/>
    </source>
</evidence>
<dbReference type="EMBL" id="CM000833">
    <property type="protein sequence ID" value="EET04050.1"/>
    <property type="molecule type" value="Genomic_DNA"/>
</dbReference>
<protein>
    <submittedName>
        <fullName evidence="2">Uncharacterized protein</fullName>
    </submittedName>
</protein>
<evidence type="ECO:0000256" key="1">
    <source>
        <dbReference type="SAM" id="MobiDB-lite"/>
    </source>
</evidence>
<proteinExistence type="predicted"/>
<feature type="compositionally biased region" description="Low complexity" evidence="1">
    <location>
        <begin position="94"/>
        <end position="105"/>
    </location>
</feature>
<feature type="compositionally biased region" description="Basic residues" evidence="1">
    <location>
        <begin position="83"/>
        <end position="93"/>
    </location>
</feature>
<feature type="compositionally biased region" description="Basic and acidic residues" evidence="1">
    <location>
        <begin position="39"/>
        <end position="48"/>
    </location>
</feature>
<organism evidence="2">
    <name type="scientific">Burkholderia pseudomallei 1710a</name>
    <dbReference type="NCBI Taxonomy" id="320371"/>
    <lineage>
        <taxon>Bacteria</taxon>
        <taxon>Pseudomonadati</taxon>
        <taxon>Pseudomonadota</taxon>
        <taxon>Betaproteobacteria</taxon>
        <taxon>Burkholderiales</taxon>
        <taxon>Burkholderiaceae</taxon>
        <taxon>Burkholderia</taxon>
        <taxon>pseudomallei group</taxon>
    </lineage>
</organism>
<feature type="region of interest" description="Disordered" evidence="1">
    <location>
        <begin position="1"/>
        <end position="118"/>
    </location>
</feature>
<feature type="compositionally biased region" description="Basic residues" evidence="1">
    <location>
        <begin position="106"/>
        <end position="115"/>
    </location>
</feature>
<sequence length="144" mass="15773">MTASSGRPFLFQIGQAGKAGTPSAKPRAGSQTGRLHAWSAHEERDVKRSPRIGAATARNRCATGNPTNEGKAARLETQTMRGIARRAHPRRPPSRIGTERAPAVSPRRRSAHRRDNRASNAAVSIIGRIRPILLHRRVHTARFP</sequence>
<dbReference type="HOGENOM" id="CLU_149850_0_0_4"/>
<gene>
    <name evidence="2" type="ORF">BURPS1710A_A0204</name>
</gene>
<name>A0A0E1VT04_BURPE</name>